<evidence type="ECO:0000313" key="1">
    <source>
        <dbReference type="EMBL" id="CCA26403.1"/>
    </source>
</evidence>
<sequence>MSCSIGSKKIGQQCYTPSSDAHLDKDSFEVQKLIEILQRQNQQLHQEKEMMKSQWDLLSECCTELGLSDRIQEHMRRKASQIAPVYPLPAKTRRDPATSTDSFICGSARFHEVAAAASSYEAQLARKSYRRRNILQAEEARLIQQFDIFGNLRSPVSPLSSPQSAFNYTQDAMDQFLTRGESYTSAFRLP</sequence>
<proteinExistence type="predicted"/>
<reference evidence="1" key="2">
    <citation type="submission" date="2011-02" db="EMBL/GenBank/DDBJ databases">
        <authorList>
            <person name="MacLean D."/>
        </authorList>
    </citation>
    <scope>NUCLEOTIDE SEQUENCE</scope>
</reference>
<dbReference type="HOGENOM" id="CLU_1430404_0_0_1"/>
<dbReference type="AlphaFoldDB" id="F0WY52"/>
<gene>
    <name evidence="1" type="primary">AlNc14C372G11112</name>
    <name evidence="1" type="ORF">ALNC14_125470</name>
</gene>
<reference evidence="1" key="1">
    <citation type="journal article" date="2011" name="PLoS Biol.">
        <title>Gene gain and loss during evolution of obligate parasitism in the white rust pathogen of Arabidopsis thaliana.</title>
        <authorList>
            <person name="Kemen E."/>
            <person name="Gardiner A."/>
            <person name="Schultz-Larsen T."/>
            <person name="Kemen A.C."/>
            <person name="Balmuth A.L."/>
            <person name="Robert-Seilaniantz A."/>
            <person name="Bailey K."/>
            <person name="Holub E."/>
            <person name="Studholme D.J."/>
            <person name="Maclean D."/>
            <person name="Jones J.D."/>
        </authorList>
    </citation>
    <scope>NUCLEOTIDE SEQUENCE</scope>
</reference>
<organism evidence="1">
    <name type="scientific">Albugo laibachii Nc14</name>
    <dbReference type="NCBI Taxonomy" id="890382"/>
    <lineage>
        <taxon>Eukaryota</taxon>
        <taxon>Sar</taxon>
        <taxon>Stramenopiles</taxon>
        <taxon>Oomycota</taxon>
        <taxon>Peronosporomycetes</taxon>
        <taxon>Albuginales</taxon>
        <taxon>Albuginaceae</taxon>
        <taxon>Albugo</taxon>
    </lineage>
</organism>
<dbReference type="EMBL" id="FR824416">
    <property type="protein sequence ID" value="CCA26403.1"/>
    <property type="molecule type" value="Genomic_DNA"/>
</dbReference>
<name>F0WY52_9STRA</name>
<accession>F0WY52</accession>
<protein>
    <submittedName>
        <fullName evidence="1">Uncharacterized protein AlNc14C372G11112</fullName>
    </submittedName>
</protein>